<proteinExistence type="predicted"/>
<accession>L8E6Z9</accession>
<protein>
    <submittedName>
        <fullName evidence="2">Alternative protein TCHHL1</fullName>
    </submittedName>
</protein>
<evidence type="ECO:0000313" key="2">
    <source>
        <dbReference type="EMBL" id="CCQ43020.1"/>
    </source>
</evidence>
<dbReference type="OrthoDB" id="9450604at2759"/>
<feature type="region of interest" description="Disordered" evidence="1">
    <location>
        <begin position="102"/>
        <end position="139"/>
    </location>
</feature>
<gene>
    <name evidence="2" type="primary">TCHHL1</name>
</gene>
<evidence type="ECO:0000256" key="1">
    <source>
        <dbReference type="SAM" id="MobiDB-lite"/>
    </source>
</evidence>
<organism evidence="2">
    <name type="scientific">Homo sapiens</name>
    <name type="common">Human</name>
    <dbReference type="NCBI Taxonomy" id="9606"/>
    <lineage>
        <taxon>Eukaryota</taxon>
        <taxon>Metazoa</taxon>
        <taxon>Chordata</taxon>
        <taxon>Craniata</taxon>
        <taxon>Vertebrata</taxon>
        <taxon>Euteleostomi</taxon>
        <taxon>Mammalia</taxon>
        <taxon>Eutheria</taxon>
        <taxon>Euarchontoglires</taxon>
        <taxon>Primates</taxon>
        <taxon>Haplorrhini</taxon>
        <taxon>Catarrhini</taxon>
        <taxon>Hominidae</taxon>
        <taxon>Homo</taxon>
    </lineage>
</organism>
<dbReference type="PeptideAtlas" id="L8E6Z9"/>
<sequence>MMWMFRQPPEMVSGQWELHQLKKRGCFLQEWHHHLSSSLKKVEQLEITEWTHGEKPRLTTFQEKHLNTMILRTNTWKEMNKVRKWLKIYKQQKTMKANLRQISQWQDQKRPAVPQRGRDKIRRSPRKEMNQPESKVFPR</sequence>
<reference evidence="2" key="1">
    <citation type="journal article" date="2013" name="PLoS ONE">
        <title>Direct detection of alternative open reading frames translation products in human significantly expands the proteome.</title>
        <authorList>
            <person name="Vanderperre B."/>
            <person name="Lucier J.-F."/>
            <person name="Motard J."/>
            <person name="Tremblay G."/>
            <person name="Vanderperre S."/>
            <person name="Wisztorski M."/>
            <person name="Salzet M."/>
            <person name="Boisvert F.-M."/>
            <person name="Roucou X."/>
        </authorList>
    </citation>
    <scope>NUCLEOTIDE SEQUENCE</scope>
</reference>
<dbReference type="EMBL" id="HF583523">
    <property type="protein sequence ID" value="CCQ43020.1"/>
    <property type="molecule type" value="Genomic_DNA"/>
</dbReference>
<name>L8E6Z9_HUMAN</name>
<dbReference type="AlphaFoldDB" id="L8E6Z9"/>